<dbReference type="EMBL" id="BKCJ011869229">
    <property type="protein sequence ID" value="GFD59785.1"/>
    <property type="molecule type" value="Genomic_DNA"/>
</dbReference>
<sequence>ISDKSFSRLVTLSLNLNTEAKSRSAGSDVVVSEAVGVRVGVACCDRGLRNEGGEGIVVVKLDVISGIVVA</sequence>
<gene>
    <name evidence="1" type="ORF">Tci_931754</name>
</gene>
<dbReference type="AlphaFoldDB" id="A0A699XIN1"/>
<protein>
    <submittedName>
        <fullName evidence="1">Uncharacterized protein</fullName>
    </submittedName>
</protein>
<accession>A0A699XIN1</accession>
<name>A0A699XIN1_TANCI</name>
<proteinExistence type="predicted"/>
<feature type="non-terminal residue" evidence="1">
    <location>
        <position position="1"/>
    </location>
</feature>
<comment type="caution">
    <text evidence="1">The sequence shown here is derived from an EMBL/GenBank/DDBJ whole genome shotgun (WGS) entry which is preliminary data.</text>
</comment>
<organism evidence="1">
    <name type="scientific">Tanacetum cinerariifolium</name>
    <name type="common">Dalmatian daisy</name>
    <name type="synonym">Chrysanthemum cinerariifolium</name>
    <dbReference type="NCBI Taxonomy" id="118510"/>
    <lineage>
        <taxon>Eukaryota</taxon>
        <taxon>Viridiplantae</taxon>
        <taxon>Streptophyta</taxon>
        <taxon>Embryophyta</taxon>
        <taxon>Tracheophyta</taxon>
        <taxon>Spermatophyta</taxon>
        <taxon>Magnoliopsida</taxon>
        <taxon>eudicotyledons</taxon>
        <taxon>Gunneridae</taxon>
        <taxon>Pentapetalae</taxon>
        <taxon>asterids</taxon>
        <taxon>campanulids</taxon>
        <taxon>Asterales</taxon>
        <taxon>Asteraceae</taxon>
        <taxon>Asteroideae</taxon>
        <taxon>Anthemideae</taxon>
        <taxon>Anthemidinae</taxon>
        <taxon>Tanacetum</taxon>
    </lineage>
</organism>
<reference evidence="1" key="1">
    <citation type="journal article" date="2019" name="Sci. Rep.">
        <title>Draft genome of Tanacetum cinerariifolium, the natural source of mosquito coil.</title>
        <authorList>
            <person name="Yamashiro T."/>
            <person name="Shiraishi A."/>
            <person name="Satake H."/>
            <person name="Nakayama K."/>
        </authorList>
    </citation>
    <scope>NUCLEOTIDE SEQUENCE</scope>
</reference>
<evidence type="ECO:0000313" key="1">
    <source>
        <dbReference type="EMBL" id="GFD59785.1"/>
    </source>
</evidence>